<evidence type="ECO:0000256" key="1">
    <source>
        <dbReference type="SAM" id="MobiDB-lite"/>
    </source>
</evidence>
<dbReference type="Proteomes" id="UP001056384">
    <property type="component" value="Chromosome 12"/>
</dbReference>
<evidence type="ECO:0000313" key="3">
    <source>
        <dbReference type="Proteomes" id="UP001056384"/>
    </source>
</evidence>
<dbReference type="PANTHER" id="PTHR35395:SF1">
    <property type="entry name" value="DUF6536 DOMAIN-CONTAINING PROTEIN"/>
    <property type="match status" value="1"/>
</dbReference>
<gene>
    <name evidence="2" type="ORF">Slin15195_G125640</name>
</gene>
<keyword evidence="3" id="KW-1185">Reference proteome</keyword>
<reference evidence="2" key="1">
    <citation type="submission" date="2022-06" db="EMBL/GenBank/DDBJ databases">
        <title>Complete genome sequences of two strains of the flax pathogen Septoria linicola.</title>
        <authorList>
            <person name="Lapalu N."/>
            <person name="Simon A."/>
            <person name="Demenou B."/>
            <person name="Paumier D."/>
            <person name="Guillot M.-P."/>
            <person name="Gout L."/>
            <person name="Valade R."/>
        </authorList>
    </citation>
    <scope>NUCLEOTIDE SEQUENCE</scope>
    <source>
        <strain evidence="2">SE15195</strain>
    </source>
</reference>
<sequence length="355" mass="39498">MAPREEQLALAGLLGAEPMMRVLRETSEVARSNSSCNVQRPMQSNTTWTVAFSDLHHVANGSGPVSASAEYCLAQPGGDEVCSIRINTMLLWIVISCNAVKILCLCTTVCSRGFSPLVTIGDALESFMMMPEQDTVRLGPLSAADVRKNRLALPKHVERRRTLRPGRSRANVASRRRWICCLIICITLLAVDFDQAYRSLALARYGVYTEDDEDGSTYDKVGFSSGIVGSLVALLPYYQYEPEGSQIHDKKYAEAMERYRLTGMARAPRKAYREHWQEHSQSSPHGLPHSPPHVTQRRTGVSEYSGPRYDSVMSEDIELRPLVLAPDIALQQRVYAQHNDSGGGQYGRSFANPFL</sequence>
<dbReference type="AlphaFoldDB" id="A0A9Q9B6P6"/>
<evidence type="ECO:0000313" key="2">
    <source>
        <dbReference type="EMBL" id="USW59245.1"/>
    </source>
</evidence>
<proteinExistence type="predicted"/>
<feature type="compositionally biased region" description="Low complexity" evidence="1">
    <location>
        <begin position="279"/>
        <end position="288"/>
    </location>
</feature>
<organism evidence="2 3">
    <name type="scientific">Septoria linicola</name>
    <dbReference type="NCBI Taxonomy" id="215465"/>
    <lineage>
        <taxon>Eukaryota</taxon>
        <taxon>Fungi</taxon>
        <taxon>Dikarya</taxon>
        <taxon>Ascomycota</taxon>
        <taxon>Pezizomycotina</taxon>
        <taxon>Dothideomycetes</taxon>
        <taxon>Dothideomycetidae</taxon>
        <taxon>Mycosphaerellales</taxon>
        <taxon>Mycosphaerellaceae</taxon>
        <taxon>Septoria</taxon>
    </lineage>
</organism>
<name>A0A9Q9B6P6_9PEZI</name>
<feature type="region of interest" description="Disordered" evidence="1">
    <location>
        <begin position="272"/>
        <end position="307"/>
    </location>
</feature>
<dbReference type="PANTHER" id="PTHR35395">
    <property type="entry name" value="DUF6536 DOMAIN-CONTAINING PROTEIN"/>
    <property type="match status" value="1"/>
</dbReference>
<dbReference type="EMBL" id="CP099429">
    <property type="protein sequence ID" value="USW59245.1"/>
    <property type="molecule type" value="Genomic_DNA"/>
</dbReference>
<dbReference type="OrthoDB" id="5429634at2759"/>
<protein>
    <submittedName>
        <fullName evidence="2">Uncharacterized protein</fullName>
    </submittedName>
</protein>
<accession>A0A9Q9B6P6</accession>